<dbReference type="SMART" id="SM00382">
    <property type="entry name" value="AAA"/>
    <property type="match status" value="3"/>
</dbReference>
<name>A0A7X6R0V0_9CELL</name>
<comment type="caution">
    <text evidence="13">The sequence shown here is derived from an EMBL/GenBank/DDBJ whole genome shotgun (WGS) entry which is preliminary data.</text>
</comment>
<keyword evidence="6 9" id="KW-0067">ATP-binding</keyword>
<evidence type="ECO:0000256" key="8">
    <source>
        <dbReference type="ARBA" id="ARBA00023136"/>
    </source>
</evidence>
<evidence type="ECO:0000313" key="14">
    <source>
        <dbReference type="Proteomes" id="UP000581206"/>
    </source>
</evidence>
<keyword evidence="7 11" id="KW-1133">Transmembrane helix</keyword>
<evidence type="ECO:0000259" key="12">
    <source>
        <dbReference type="PROSITE" id="PS50901"/>
    </source>
</evidence>
<dbReference type="NCBIfam" id="TIGR03924">
    <property type="entry name" value="T7SS_EccC_a"/>
    <property type="match status" value="1"/>
</dbReference>
<gene>
    <name evidence="13" type="primary">eccCa</name>
    <name evidence="13" type="ORF">HGA03_18340</name>
</gene>
<dbReference type="NCBIfam" id="TIGR03925">
    <property type="entry name" value="T7SS_EccC_b"/>
    <property type="match status" value="1"/>
</dbReference>
<dbReference type="PROSITE" id="PS50901">
    <property type="entry name" value="FTSK"/>
    <property type="match status" value="3"/>
</dbReference>
<evidence type="ECO:0000256" key="4">
    <source>
        <dbReference type="ARBA" id="ARBA00022737"/>
    </source>
</evidence>
<feature type="binding site" evidence="9">
    <location>
        <begin position="487"/>
        <end position="494"/>
    </location>
    <ligand>
        <name>ATP</name>
        <dbReference type="ChEBI" id="CHEBI:30616"/>
    </ligand>
</feature>
<sequence>MTATVVHRPTRSTVPLTPPGEKVLAAPPPLEDDRGGRTPLQFLLPVVGAMSSVVMMVVLRNGQPLFLVVAALVFVVAIIGGVGFALTSRGRAARQARSRREQYLDYLERLRGDLTAEAATARARAVTLHPDPPALAGVARDPARVWERRRRDADYLSARIGVGPVPWFDLRVPPPESPVQPHDPLMSAEVGLVTEQFARVDGMPVPIDLRSAGVVAVVGDRSRTVPLVRALLLQLAVAHSPDDLSLAAAYAEDRASDWAGLDLLPHTQDPDVFDGPVPARRVAPDLGTLSRVLGRTLGERLQHARAARRTGATPGPAARLLVIADDHGGRAGTLAVPGADTRALGIGVLHLVDDQLDEPEDVDVRIVLTEDGGTLTLAPGTAAATETPFTPDLVGGALFTATARVLAALRTAQVLAPDEDDDRTPAVHDLLGIDGPAALDPATLWAPRAAEDFLRVPFAWDDAGNPVELDLKESAQLGMGPHGICVGATGSGKSEMLRTLLLSLALTHPPEDLAMILVDYKGGAAFAPLGPLPHLAGLIDNLADDAQLTTRARSSIAGEVLRRQRILKDAGSLPSITAYRRLRATERPELPPLPHLFLVIDEFGELLTAEPEFIDLFLQIGRIGRSIGVHLLLSSQRVEGGKLRGLDTYLSYRLGLRTFSESESQVVLNTADAYHLPALPGYGYLKVDTSVYTRFRAGYVSGPAGRVEEPSVDPGDLVLAVPPYNGLRGRGQGVAAVLPDEDGPSLVDEVVRRLRTPERAVRPVWLSPLPDRLGLGAVVDQADRDGAGLSAVIGLVDDPARQAQEPWRLDLTRAGGHVAVIGAPQSGRTTVLRTLASSLALTATPRQVAVYGMDLTGGGLARIEGFPHVGGVATRAHRERLVRLLEELTGMLRQREDVFRDRGIDSVAQLRAWHADGRLPELPAAEVVLLVDGYGQLRTDFPELEDPFVSVLQRAASFGIHLVLGLTRWSDVRMAHQSLIGTRIELRLNDPADSSVDRKLSATITPETPGRALLDDRRFGQVALPVLDAVADDAIGVELVELAARTAAAWSGPAAAPIRLLPTVVDPADLPDRFDEPEAVPLGLRQDTMEAALWELTADEPHLLVLGDTRCGKSTLLRTLAVGLQDRFTADEVTIAVMDVRGQVSDVIGEDYLAAHARSPQQARGLATSIAAELDKRPTRDEHTRAREPRIVLLVDDHDVIAAGGVDPLEPLLPYLPSARDLKLHVVVTRPVAGAGRALFQQSLQIVRDTGASSLIMSGERSEGPLIGRVHAERFPAGRGRLVRRGQPPFIVQTALTPAAEPAAEGDR</sequence>
<feature type="region of interest" description="Disordered" evidence="10">
    <location>
        <begin position="1"/>
        <end position="33"/>
    </location>
</feature>
<evidence type="ECO:0000256" key="7">
    <source>
        <dbReference type="ARBA" id="ARBA00022989"/>
    </source>
</evidence>
<dbReference type="InterPro" id="IPR002543">
    <property type="entry name" value="FtsK_dom"/>
</dbReference>
<evidence type="ECO:0000256" key="1">
    <source>
        <dbReference type="ARBA" id="ARBA00004651"/>
    </source>
</evidence>
<feature type="domain" description="FtsK" evidence="12">
    <location>
        <begin position="804"/>
        <end position="995"/>
    </location>
</feature>
<feature type="domain" description="FtsK" evidence="12">
    <location>
        <begin position="464"/>
        <end position="665"/>
    </location>
</feature>
<dbReference type="EMBL" id="JAAXOX010000019">
    <property type="protein sequence ID" value="NKY24623.1"/>
    <property type="molecule type" value="Genomic_DNA"/>
</dbReference>
<keyword evidence="5 9" id="KW-0547">Nucleotide-binding</keyword>
<dbReference type="GO" id="GO:0005886">
    <property type="term" value="C:plasma membrane"/>
    <property type="evidence" value="ECO:0007669"/>
    <property type="project" value="UniProtKB-SubCell"/>
</dbReference>
<dbReference type="InterPro" id="IPR023836">
    <property type="entry name" value="EccCa-like_Actinobacteria"/>
</dbReference>
<keyword evidence="14" id="KW-1185">Reference proteome</keyword>
<feature type="binding site" evidence="9">
    <location>
        <begin position="822"/>
        <end position="829"/>
    </location>
    <ligand>
        <name>ATP</name>
        <dbReference type="ChEBI" id="CHEBI:30616"/>
    </ligand>
</feature>
<evidence type="ECO:0000256" key="10">
    <source>
        <dbReference type="SAM" id="MobiDB-lite"/>
    </source>
</evidence>
<keyword evidence="2" id="KW-1003">Cell membrane</keyword>
<dbReference type="GO" id="GO:0003677">
    <property type="term" value="F:DNA binding"/>
    <property type="evidence" value="ECO:0007669"/>
    <property type="project" value="InterPro"/>
</dbReference>
<dbReference type="PANTHER" id="PTHR22683">
    <property type="entry name" value="SPORULATION PROTEIN RELATED"/>
    <property type="match status" value="1"/>
</dbReference>
<evidence type="ECO:0000313" key="13">
    <source>
        <dbReference type="EMBL" id="NKY24623.1"/>
    </source>
</evidence>
<feature type="transmembrane region" description="Helical" evidence="11">
    <location>
        <begin position="66"/>
        <end position="86"/>
    </location>
</feature>
<organism evidence="13 14">
    <name type="scientific">Cellulomonas denverensis</name>
    <dbReference type="NCBI Taxonomy" id="264297"/>
    <lineage>
        <taxon>Bacteria</taxon>
        <taxon>Bacillati</taxon>
        <taxon>Actinomycetota</taxon>
        <taxon>Actinomycetes</taxon>
        <taxon>Micrococcales</taxon>
        <taxon>Cellulomonadaceae</taxon>
        <taxon>Cellulomonas</taxon>
    </lineage>
</organism>
<reference evidence="13 14" key="1">
    <citation type="submission" date="2020-04" db="EMBL/GenBank/DDBJ databases">
        <title>MicrobeNet Type strains.</title>
        <authorList>
            <person name="Nicholson A.C."/>
        </authorList>
    </citation>
    <scope>NUCLEOTIDE SEQUENCE [LARGE SCALE GENOMIC DNA]</scope>
    <source>
        <strain evidence="13 14">ATCC BAA-788</strain>
    </source>
</reference>
<dbReference type="Proteomes" id="UP000581206">
    <property type="component" value="Unassembled WGS sequence"/>
</dbReference>
<evidence type="ECO:0000256" key="3">
    <source>
        <dbReference type="ARBA" id="ARBA00022692"/>
    </source>
</evidence>
<dbReference type="GO" id="GO:0005524">
    <property type="term" value="F:ATP binding"/>
    <property type="evidence" value="ECO:0007669"/>
    <property type="project" value="UniProtKB-UniRule"/>
</dbReference>
<dbReference type="Gene3D" id="3.40.50.300">
    <property type="entry name" value="P-loop containing nucleotide triphosphate hydrolases"/>
    <property type="match status" value="4"/>
</dbReference>
<dbReference type="PANTHER" id="PTHR22683:SF1">
    <property type="entry name" value="TYPE VII SECRETION SYSTEM PROTEIN ESSC"/>
    <property type="match status" value="1"/>
</dbReference>
<keyword evidence="8 11" id="KW-0472">Membrane</keyword>
<dbReference type="InterPro" id="IPR050206">
    <property type="entry name" value="FtsK/SpoIIIE/SftA"/>
</dbReference>
<dbReference type="Pfam" id="PF01580">
    <property type="entry name" value="FtsK_SpoIIIE"/>
    <property type="match status" value="3"/>
</dbReference>
<feature type="binding site" evidence="9">
    <location>
        <begin position="1107"/>
        <end position="1114"/>
    </location>
    <ligand>
        <name>ATP</name>
        <dbReference type="ChEBI" id="CHEBI:30616"/>
    </ligand>
</feature>
<evidence type="ECO:0000256" key="6">
    <source>
        <dbReference type="ARBA" id="ARBA00022840"/>
    </source>
</evidence>
<keyword evidence="3 11" id="KW-0812">Transmembrane</keyword>
<evidence type="ECO:0000256" key="5">
    <source>
        <dbReference type="ARBA" id="ARBA00022741"/>
    </source>
</evidence>
<dbReference type="InterPro" id="IPR003593">
    <property type="entry name" value="AAA+_ATPase"/>
</dbReference>
<comment type="subcellular location">
    <subcellularLocation>
        <location evidence="1">Cell membrane</location>
        <topology evidence="1">Multi-pass membrane protein</topology>
    </subcellularLocation>
</comment>
<dbReference type="RefSeq" id="WP_168631744.1">
    <property type="nucleotide sequence ID" value="NZ_BONL01000011.1"/>
</dbReference>
<evidence type="ECO:0000256" key="11">
    <source>
        <dbReference type="SAM" id="Phobius"/>
    </source>
</evidence>
<dbReference type="SUPFAM" id="SSF52540">
    <property type="entry name" value="P-loop containing nucleoside triphosphate hydrolases"/>
    <property type="match status" value="3"/>
</dbReference>
<dbReference type="InterPro" id="IPR023837">
    <property type="entry name" value="EccCb-like_Actinobacteria"/>
</dbReference>
<evidence type="ECO:0000256" key="9">
    <source>
        <dbReference type="PROSITE-ProRule" id="PRU00289"/>
    </source>
</evidence>
<evidence type="ECO:0000256" key="2">
    <source>
        <dbReference type="ARBA" id="ARBA00022475"/>
    </source>
</evidence>
<keyword evidence="4" id="KW-0677">Repeat</keyword>
<proteinExistence type="predicted"/>
<protein>
    <submittedName>
        <fullName evidence="13">Type VII secretion protein EccCa</fullName>
    </submittedName>
</protein>
<accession>A0A7X6R0V0</accession>
<dbReference type="InterPro" id="IPR027417">
    <property type="entry name" value="P-loop_NTPase"/>
</dbReference>
<feature type="domain" description="FtsK" evidence="12">
    <location>
        <begin position="1089"/>
        <end position="1266"/>
    </location>
</feature>